<evidence type="ECO:0000256" key="1">
    <source>
        <dbReference type="ARBA" id="ARBA00004141"/>
    </source>
</evidence>
<dbReference type="InterPro" id="IPR023616">
    <property type="entry name" value="Cyt_c_oxase-like_su1_dom"/>
</dbReference>
<dbReference type="InterPro" id="IPR023615">
    <property type="entry name" value="Cyt_c_Oxase_su1_BS"/>
</dbReference>
<keyword evidence="2 6" id="KW-0679">Respiratory chain</keyword>
<feature type="transmembrane region" description="Helical" evidence="7">
    <location>
        <begin position="379"/>
        <end position="404"/>
    </location>
</feature>
<keyword evidence="6" id="KW-0249">Electron transport</keyword>
<feature type="transmembrane region" description="Helical" evidence="7">
    <location>
        <begin position="12"/>
        <end position="35"/>
    </location>
</feature>
<comment type="similarity">
    <text evidence="6">Belongs to the heme-copper respiratory oxidase family.</text>
</comment>
<dbReference type="InterPro" id="IPR036927">
    <property type="entry name" value="Cyt_c_oxase-like_su1_sf"/>
</dbReference>
<comment type="caution">
    <text evidence="9">The sequence shown here is derived from an EMBL/GenBank/DDBJ whole genome shotgun (WGS) entry which is preliminary data.</text>
</comment>
<dbReference type="RefSeq" id="WP_141346109.1">
    <property type="nucleotide sequence ID" value="NZ_BJLF01000011.1"/>
</dbReference>
<accession>A0A4Y3HX18</accession>
<reference evidence="9 10" key="1">
    <citation type="submission" date="2019-06" db="EMBL/GenBank/DDBJ databases">
        <title>Whole genome shotgun sequence of Vibrio inusitatus NBRC 102082.</title>
        <authorList>
            <person name="Hosoyama A."/>
            <person name="Uohara A."/>
            <person name="Ohji S."/>
            <person name="Ichikawa N."/>
        </authorList>
    </citation>
    <scope>NUCLEOTIDE SEQUENCE [LARGE SCALE GENOMIC DNA]</scope>
    <source>
        <strain evidence="9 10">NBRC 102082</strain>
    </source>
</reference>
<dbReference type="GO" id="GO:0016020">
    <property type="term" value="C:membrane"/>
    <property type="evidence" value="ECO:0007669"/>
    <property type="project" value="UniProtKB-SubCell"/>
</dbReference>
<keyword evidence="3 6" id="KW-0812">Transmembrane</keyword>
<evidence type="ECO:0000256" key="3">
    <source>
        <dbReference type="ARBA" id="ARBA00022692"/>
    </source>
</evidence>
<dbReference type="GO" id="GO:0022904">
    <property type="term" value="P:respiratory electron transport chain"/>
    <property type="evidence" value="ECO:0007669"/>
    <property type="project" value="TreeGrafter"/>
</dbReference>
<dbReference type="GO" id="GO:0015990">
    <property type="term" value="P:electron transport coupled proton transport"/>
    <property type="evidence" value="ECO:0007669"/>
    <property type="project" value="TreeGrafter"/>
</dbReference>
<feature type="transmembrane region" description="Helical" evidence="7">
    <location>
        <begin position="299"/>
        <end position="316"/>
    </location>
</feature>
<protein>
    <submittedName>
        <fullName evidence="9">Cytochrome c oxidase, cbb3-type subunit I</fullName>
    </submittedName>
</protein>
<feature type="transmembrane region" description="Helical" evidence="7">
    <location>
        <begin position="126"/>
        <end position="144"/>
    </location>
</feature>
<dbReference type="Pfam" id="PF00115">
    <property type="entry name" value="COX1"/>
    <property type="match status" value="1"/>
</dbReference>
<comment type="subcellular location">
    <subcellularLocation>
        <location evidence="1">Membrane</location>
        <topology evidence="1">Multi-pass membrane protein</topology>
    </subcellularLocation>
</comment>
<evidence type="ECO:0000256" key="4">
    <source>
        <dbReference type="ARBA" id="ARBA00022989"/>
    </source>
</evidence>
<dbReference type="GO" id="GO:0004129">
    <property type="term" value="F:cytochrome-c oxidase activity"/>
    <property type="evidence" value="ECO:0007669"/>
    <property type="project" value="InterPro"/>
</dbReference>
<dbReference type="AlphaFoldDB" id="A0A4Y3HX18"/>
<feature type="transmembrane region" description="Helical" evidence="7">
    <location>
        <begin position="88"/>
        <end position="106"/>
    </location>
</feature>
<dbReference type="UniPathway" id="UPA00705"/>
<evidence type="ECO:0000256" key="5">
    <source>
        <dbReference type="ARBA" id="ARBA00023136"/>
    </source>
</evidence>
<dbReference type="Proteomes" id="UP000318717">
    <property type="component" value="Unassembled WGS sequence"/>
</dbReference>
<dbReference type="SUPFAM" id="SSF81442">
    <property type="entry name" value="Cytochrome c oxidase subunit I-like"/>
    <property type="match status" value="1"/>
</dbReference>
<feature type="transmembrane region" description="Helical" evidence="7">
    <location>
        <begin position="231"/>
        <end position="249"/>
    </location>
</feature>
<dbReference type="InterPro" id="IPR000883">
    <property type="entry name" value="Cyt_C_Oxase_1"/>
</dbReference>
<feature type="transmembrane region" description="Helical" evidence="7">
    <location>
        <begin position="261"/>
        <end position="279"/>
    </location>
</feature>
<feature type="domain" description="Cytochrome oxidase subunit I profile" evidence="8">
    <location>
        <begin position="1"/>
        <end position="465"/>
    </location>
</feature>
<keyword evidence="4 7" id="KW-1133">Transmembrane helix</keyword>
<evidence type="ECO:0000313" key="10">
    <source>
        <dbReference type="Proteomes" id="UP000318717"/>
    </source>
</evidence>
<dbReference type="OrthoDB" id="9806838at2"/>
<feature type="transmembrane region" description="Helical" evidence="7">
    <location>
        <begin position="55"/>
        <end position="76"/>
    </location>
</feature>
<evidence type="ECO:0000256" key="7">
    <source>
        <dbReference type="SAM" id="Phobius"/>
    </source>
</evidence>
<feature type="transmembrane region" description="Helical" evidence="7">
    <location>
        <begin position="424"/>
        <end position="450"/>
    </location>
</feature>
<keyword evidence="10" id="KW-1185">Reference proteome</keyword>
<dbReference type="PANTHER" id="PTHR10422:SF29">
    <property type="entry name" value="CYTOCHROME C OXIDASE SUBUNIT 1 HOMOLOG, BACTEROID"/>
    <property type="match status" value="1"/>
</dbReference>
<feature type="transmembrane region" description="Helical" evidence="7">
    <location>
        <begin position="198"/>
        <end position="219"/>
    </location>
</feature>
<name>A0A4Y3HX18_9VIBR</name>
<evidence type="ECO:0000313" key="9">
    <source>
        <dbReference type="EMBL" id="GEA51627.1"/>
    </source>
</evidence>
<keyword evidence="6" id="KW-0349">Heme</keyword>
<organism evidence="9 10">
    <name type="scientific">Vibrio inusitatus NBRC 102082</name>
    <dbReference type="NCBI Taxonomy" id="1219070"/>
    <lineage>
        <taxon>Bacteria</taxon>
        <taxon>Pseudomonadati</taxon>
        <taxon>Pseudomonadota</taxon>
        <taxon>Gammaproteobacteria</taxon>
        <taxon>Vibrionales</taxon>
        <taxon>Vibrionaceae</taxon>
        <taxon>Vibrio</taxon>
    </lineage>
</organism>
<dbReference type="PROSITE" id="PS00077">
    <property type="entry name" value="COX1_CUB"/>
    <property type="match status" value="1"/>
</dbReference>
<dbReference type="GO" id="GO:0006119">
    <property type="term" value="P:oxidative phosphorylation"/>
    <property type="evidence" value="ECO:0007669"/>
    <property type="project" value="UniProtKB-UniPathway"/>
</dbReference>
<sequence>MMQETRVMKAFMFAALFWGIVAMFIGIALAAQLYWPQLNFSSEFIQFGRLRPLHTNGVIFGLVCNILIGVSLYVVCTTSETKLVSQKLAWILFYGWQILLILGYITLPLGFTSTKEYAELEWPLDILMASMWLLYAYIFFATLAMKKTKHIFVSNWFFGSVIIVITMIFVVNNAVLPVTLTKSYSIFSGASDALVQWWWGHNAVGFLLTASIIGINYYVIPKVTGQPIYSYRLSIINFWGIIGFYTWAGTHHMIYSSVPDWIQNIGIVMSLLLWLPSWAGAYNIYRTITADKMRLRENYILWFFLSSVIYYALSTAEGPLLAIRWFNMIAHNTNWIIGHVHSGALGWVGMSCIATFYYLIPKLFGKSQIWSMKLVKVHFYFASIGVLLYIVALWIAGIGQGVMWQAQEDTGALTYSFIDTLKFISPYMFIRFLGGVFYVFGMFIMVYNLYRTVTVHSVSVKTVEG</sequence>
<keyword evidence="6" id="KW-0479">Metal-binding</keyword>
<proteinExistence type="inferred from homology"/>
<keyword evidence="6" id="KW-0408">Iron</keyword>
<evidence type="ECO:0000259" key="8">
    <source>
        <dbReference type="PROSITE" id="PS50855"/>
    </source>
</evidence>
<dbReference type="GO" id="GO:0020037">
    <property type="term" value="F:heme binding"/>
    <property type="evidence" value="ECO:0007669"/>
    <property type="project" value="InterPro"/>
</dbReference>
<feature type="transmembrane region" description="Helical" evidence="7">
    <location>
        <begin position="156"/>
        <end position="178"/>
    </location>
</feature>
<evidence type="ECO:0000256" key="2">
    <source>
        <dbReference type="ARBA" id="ARBA00022660"/>
    </source>
</evidence>
<keyword evidence="6" id="KW-0813">Transport</keyword>
<gene>
    <name evidence="9" type="primary">ccoN</name>
    <name evidence="9" type="ORF">VIN01S_24310</name>
</gene>
<dbReference type="PANTHER" id="PTHR10422">
    <property type="entry name" value="CYTOCHROME C OXIDASE SUBUNIT 1"/>
    <property type="match status" value="1"/>
</dbReference>
<keyword evidence="5 7" id="KW-0472">Membrane</keyword>
<evidence type="ECO:0000256" key="6">
    <source>
        <dbReference type="RuleBase" id="RU000370"/>
    </source>
</evidence>
<feature type="transmembrane region" description="Helical" evidence="7">
    <location>
        <begin position="336"/>
        <end position="359"/>
    </location>
</feature>
<dbReference type="PROSITE" id="PS50855">
    <property type="entry name" value="COX1"/>
    <property type="match status" value="1"/>
</dbReference>
<dbReference type="Gene3D" id="1.20.210.10">
    <property type="entry name" value="Cytochrome c oxidase-like, subunit I domain"/>
    <property type="match status" value="1"/>
</dbReference>
<dbReference type="EMBL" id="BJLF01000011">
    <property type="protein sequence ID" value="GEA51627.1"/>
    <property type="molecule type" value="Genomic_DNA"/>
</dbReference>